<feature type="compositionally biased region" description="Basic and acidic residues" evidence="1">
    <location>
        <begin position="182"/>
        <end position="193"/>
    </location>
</feature>
<evidence type="ECO:0000256" key="1">
    <source>
        <dbReference type="SAM" id="MobiDB-lite"/>
    </source>
</evidence>
<dbReference type="GO" id="GO:0008270">
    <property type="term" value="F:zinc ion binding"/>
    <property type="evidence" value="ECO:0007669"/>
    <property type="project" value="InterPro"/>
</dbReference>
<dbReference type="InterPro" id="IPR036864">
    <property type="entry name" value="Zn2-C6_fun-type_DNA-bd_sf"/>
</dbReference>
<dbReference type="HOGENOM" id="CLU_1042145_0_0_1"/>
<feature type="region of interest" description="Disordered" evidence="1">
    <location>
        <begin position="229"/>
        <end position="267"/>
    </location>
</feature>
<proteinExistence type="predicted"/>
<evidence type="ECO:0000259" key="2">
    <source>
        <dbReference type="PROSITE" id="PS00463"/>
    </source>
</evidence>
<dbReference type="GeneID" id="63688205"/>
<dbReference type="CDD" id="cd00067">
    <property type="entry name" value="GAL4"/>
    <property type="match status" value="1"/>
</dbReference>
<feature type="region of interest" description="Disordered" evidence="1">
    <location>
        <begin position="182"/>
        <end position="203"/>
    </location>
</feature>
<dbReference type="RefSeq" id="XP_040627093.1">
    <property type="nucleotide sequence ID" value="XM_040773143.1"/>
</dbReference>
<dbReference type="EMBL" id="JH795867">
    <property type="protein sequence ID" value="EJU00196.1"/>
    <property type="molecule type" value="Genomic_DNA"/>
</dbReference>
<keyword evidence="4" id="KW-1185">Reference proteome</keyword>
<dbReference type="InterPro" id="IPR001138">
    <property type="entry name" value="Zn2Cys6_DnaBD"/>
</dbReference>
<dbReference type="Proteomes" id="UP000030653">
    <property type="component" value="Unassembled WGS sequence"/>
</dbReference>
<reference evidence="3 4" key="1">
    <citation type="journal article" date="2012" name="Science">
        <title>The Paleozoic origin of enzymatic lignin decomposition reconstructed from 31 fungal genomes.</title>
        <authorList>
            <person name="Floudas D."/>
            <person name="Binder M."/>
            <person name="Riley R."/>
            <person name="Barry K."/>
            <person name="Blanchette R.A."/>
            <person name="Henrissat B."/>
            <person name="Martinez A.T."/>
            <person name="Otillar R."/>
            <person name="Spatafora J.W."/>
            <person name="Yadav J.S."/>
            <person name="Aerts A."/>
            <person name="Benoit I."/>
            <person name="Boyd A."/>
            <person name="Carlson A."/>
            <person name="Copeland A."/>
            <person name="Coutinho P.M."/>
            <person name="de Vries R.P."/>
            <person name="Ferreira P."/>
            <person name="Findley K."/>
            <person name="Foster B."/>
            <person name="Gaskell J."/>
            <person name="Glotzer D."/>
            <person name="Gorecki P."/>
            <person name="Heitman J."/>
            <person name="Hesse C."/>
            <person name="Hori C."/>
            <person name="Igarashi K."/>
            <person name="Jurgens J.A."/>
            <person name="Kallen N."/>
            <person name="Kersten P."/>
            <person name="Kohler A."/>
            <person name="Kuees U."/>
            <person name="Kumar T.K.A."/>
            <person name="Kuo A."/>
            <person name="LaButti K."/>
            <person name="Larrondo L.F."/>
            <person name="Lindquist E."/>
            <person name="Ling A."/>
            <person name="Lombard V."/>
            <person name="Lucas S."/>
            <person name="Lundell T."/>
            <person name="Martin R."/>
            <person name="McLaughlin D.J."/>
            <person name="Morgenstern I."/>
            <person name="Morin E."/>
            <person name="Murat C."/>
            <person name="Nagy L.G."/>
            <person name="Nolan M."/>
            <person name="Ohm R.A."/>
            <person name="Patyshakuliyeva A."/>
            <person name="Rokas A."/>
            <person name="Ruiz-Duenas F.J."/>
            <person name="Sabat G."/>
            <person name="Salamov A."/>
            <person name="Samejima M."/>
            <person name="Schmutz J."/>
            <person name="Slot J.C."/>
            <person name="St John F."/>
            <person name="Stenlid J."/>
            <person name="Sun H."/>
            <person name="Sun S."/>
            <person name="Syed K."/>
            <person name="Tsang A."/>
            <person name="Wiebenga A."/>
            <person name="Young D."/>
            <person name="Pisabarro A."/>
            <person name="Eastwood D.C."/>
            <person name="Martin F."/>
            <person name="Cullen D."/>
            <person name="Grigoriev I.V."/>
            <person name="Hibbett D.S."/>
        </authorList>
    </citation>
    <scope>NUCLEOTIDE SEQUENCE [LARGE SCALE GENOMIC DNA]</scope>
    <source>
        <strain evidence="3 4">DJM-731 SS1</strain>
    </source>
</reference>
<dbReference type="GO" id="GO:0000981">
    <property type="term" value="F:DNA-binding transcription factor activity, RNA polymerase II-specific"/>
    <property type="evidence" value="ECO:0007669"/>
    <property type="project" value="InterPro"/>
</dbReference>
<name>M5FS77_DACPD</name>
<sequence length="267" mass="29638">MEPFPVNTVAITVLSAEEVQILQEMQQYRDGLRRRFQSAPLACHRCNRLKEQGDLSTEQEDCPNCGRDDLNRIGAPAPEPASQRTQASFHRVARIPQHASSSPESVLIAGGDYSDIDVSDASGPSGWSWSTPTWESPGSSFKPRASACLSCKRLKIKCIRRSRGTRCEPCLANHERCFVQARSPREKSQRYVDDTPAEDTDEDITMDELGAYLEPEDCPTPVEQCQRDAIAEEPTTHQRAIPPDLQKQPNHPPGAVSYQAPHGDRAS</sequence>
<dbReference type="PROSITE" id="PS00463">
    <property type="entry name" value="ZN2_CY6_FUNGAL_1"/>
    <property type="match status" value="1"/>
</dbReference>
<gene>
    <name evidence="3" type="ORF">DACRYDRAFT_23180</name>
</gene>
<organism evidence="3 4">
    <name type="scientific">Dacryopinax primogenitus (strain DJM 731)</name>
    <name type="common">Brown rot fungus</name>
    <dbReference type="NCBI Taxonomy" id="1858805"/>
    <lineage>
        <taxon>Eukaryota</taxon>
        <taxon>Fungi</taxon>
        <taxon>Dikarya</taxon>
        <taxon>Basidiomycota</taxon>
        <taxon>Agaricomycotina</taxon>
        <taxon>Dacrymycetes</taxon>
        <taxon>Dacrymycetales</taxon>
        <taxon>Dacrymycetaceae</taxon>
        <taxon>Dacryopinax</taxon>
    </lineage>
</organism>
<dbReference type="SUPFAM" id="SSF57701">
    <property type="entry name" value="Zn2/Cys6 DNA-binding domain"/>
    <property type="match status" value="1"/>
</dbReference>
<dbReference type="Gene3D" id="4.10.240.10">
    <property type="entry name" value="Zn(2)-C6 fungal-type DNA-binding domain"/>
    <property type="match status" value="1"/>
</dbReference>
<protein>
    <recommendedName>
        <fullName evidence="2">Zn(2)-C6 fungal-type domain-containing protein</fullName>
    </recommendedName>
</protein>
<feature type="domain" description="Zn(2)-C6 fungal-type" evidence="2">
    <location>
        <begin position="147"/>
        <end position="177"/>
    </location>
</feature>
<evidence type="ECO:0000313" key="3">
    <source>
        <dbReference type="EMBL" id="EJU00196.1"/>
    </source>
</evidence>
<dbReference type="AlphaFoldDB" id="M5FS77"/>
<accession>M5FS77</accession>
<evidence type="ECO:0000313" key="4">
    <source>
        <dbReference type="Proteomes" id="UP000030653"/>
    </source>
</evidence>